<organism evidence="1 2">
    <name type="scientific">Rhizobium lusitanum</name>
    <dbReference type="NCBI Taxonomy" id="293958"/>
    <lineage>
        <taxon>Bacteria</taxon>
        <taxon>Pseudomonadati</taxon>
        <taxon>Pseudomonadota</taxon>
        <taxon>Alphaproteobacteria</taxon>
        <taxon>Hyphomicrobiales</taxon>
        <taxon>Rhizobiaceae</taxon>
        <taxon>Rhizobium/Agrobacterium group</taxon>
        <taxon>Rhizobium</taxon>
    </lineage>
</organism>
<evidence type="ECO:0000313" key="1">
    <source>
        <dbReference type="EMBL" id="MBB6485336.1"/>
    </source>
</evidence>
<evidence type="ECO:0000313" key="2">
    <source>
        <dbReference type="Proteomes" id="UP000565576"/>
    </source>
</evidence>
<dbReference type="AlphaFoldDB" id="A0A7X0IQK5"/>
<protein>
    <recommendedName>
        <fullName evidence="3">Rap1a immunity protein domain-containing protein</fullName>
    </recommendedName>
</protein>
<evidence type="ECO:0008006" key="3">
    <source>
        <dbReference type="Google" id="ProtNLM"/>
    </source>
</evidence>
<proteinExistence type="predicted"/>
<gene>
    <name evidence="1" type="ORF">GGD46_002624</name>
</gene>
<dbReference type="Proteomes" id="UP000565576">
    <property type="component" value="Unassembled WGS sequence"/>
</dbReference>
<reference evidence="1 2" key="1">
    <citation type="submission" date="2020-08" db="EMBL/GenBank/DDBJ databases">
        <title>Genomic Encyclopedia of Type Strains, Phase IV (KMG-V): Genome sequencing to study the core and pangenomes of soil and plant-associated prokaryotes.</title>
        <authorList>
            <person name="Whitman W."/>
        </authorList>
    </citation>
    <scope>NUCLEOTIDE SEQUENCE [LARGE SCALE GENOMIC DNA]</scope>
    <source>
        <strain evidence="1 2">SEMIA 4060</strain>
    </source>
</reference>
<name>A0A7X0IQK5_9HYPH</name>
<dbReference type="RefSeq" id="WP_184704346.1">
    <property type="nucleotide sequence ID" value="NZ_JACHBG010000005.1"/>
</dbReference>
<accession>A0A7X0IQK5</accession>
<sequence length="131" mass="14141">MSSIAVATLLAVIASKSPAGFSDAGRLLADCGGSRQFVSGYVIGWLDKWNRDELVARRGIAESIPNARAMTNWAYFGDSVGVNMCIPPQIDAAKISDMFCDFLNRNPTLKDVPAEEVMSTFAGLNFLCDTK</sequence>
<dbReference type="EMBL" id="JACHBG010000005">
    <property type="protein sequence ID" value="MBB6485336.1"/>
    <property type="molecule type" value="Genomic_DNA"/>
</dbReference>
<comment type="caution">
    <text evidence="1">The sequence shown here is derived from an EMBL/GenBank/DDBJ whole genome shotgun (WGS) entry which is preliminary data.</text>
</comment>